<evidence type="ECO:0000256" key="5">
    <source>
        <dbReference type="SAM" id="MobiDB-lite"/>
    </source>
</evidence>
<evidence type="ECO:0000313" key="7">
    <source>
        <dbReference type="EMBL" id="NWE90334.1"/>
    </source>
</evidence>
<accession>A0A7Y8G3H8</accession>
<organism evidence="7 8">
    <name type="scientific">Pseudomonas reactans</name>
    <dbReference type="NCBI Taxonomy" id="117680"/>
    <lineage>
        <taxon>Bacteria</taxon>
        <taxon>Pseudomonadati</taxon>
        <taxon>Pseudomonadota</taxon>
        <taxon>Gammaproteobacteria</taxon>
        <taxon>Pseudomonadales</taxon>
        <taxon>Pseudomonadaceae</taxon>
        <taxon>Pseudomonas</taxon>
    </lineage>
</organism>
<dbReference type="PROSITE" id="PS51898">
    <property type="entry name" value="TYR_RECOMBINASE"/>
    <property type="match status" value="1"/>
</dbReference>
<feature type="domain" description="Tyr recombinase" evidence="6">
    <location>
        <begin position="167"/>
        <end position="379"/>
    </location>
</feature>
<evidence type="ECO:0000256" key="1">
    <source>
        <dbReference type="ARBA" id="ARBA00008857"/>
    </source>
</evidence>
<dbReference type="SUPFAM" id="SSF56349">
    <property type="entry name" value="DNA breaking-rejoining enzymes"/>
    <property type="match status" value="1"/>
</dbReference>
<dbReference type="RefSeq" id="WP_177112091.1">
    <property type="nucleotide sequence ID" value="NZ_JACASD010000048.1"/>
</dbReference>
<dbReference type="Pfam" id="PF00589">
    <property type="entry name" value="Phage_integrase"/>
    <property type="match status" value="1"/>
</dbReference>
<dbReference type="PANTHER" id="PTHR30349">
    <property type="entry name" value="PHAGE INTEGRASE-RELATED"/>
    <property type="match status" value="1"/>
</dbReference>
<dbReference type="InterPro" id="IPR050090">
    <property type="entry name" value="Tyrosine_recombinase_XerCD"/>
</dbReference>
<reference evidence="7 8" key="1">
    <citation type="submission" date="2020-04" db="EMBL/GenBank/DDBJ databases">
        <title>Molecular characterization of pseudomonads from Agaricus bisporus reveal novel blotch 2 pathogens in Western Europe.</title>
        <authorList>
            <person name="Taparia T."/>
            <person name="Krijger M."/>
            <person name="Haynes E."/>
            <person name="Elpinstone J.G."/>
            <person name="Noble R."/>
            <person name="Van Der Wolf J."/>
        </authorList>
    </citation>
    <scope>NUCLEOTIDE SEQUENCE [LARGE SCALE GENOMIC DNA]</scope>
    <source>
        <strain evidence="7 8">P8021</strain>
    </source>
</reference>
<dbReference type="Gene3D" id="1.10.150.130">
    <property type="match status" value="1"/>
</dbReference>
<proteinExistence type="inferred from homology"/>
<evidence type="ECO:0000256" key="4">
    <source>
        <dbReference type="ARBA" id="ARBA00023172"/>
    </source>
</evidence>
<dbReference type="InterPro" id="IPR013762">
    <property type="entry name" value="Integrase-like_cat_sf"/>
</dbReference>
<dbReference type="Gene3D" id="1.10.443.10">
    <property type="entry name" value="Intergrase catalytic core"/>
    <property type="match status" value="1"/>
</dbReference>
<dbReference type="PANTHER" id="PTHR30349:SF41">
    <property type="entry name" value="INTEGRASE_RECOMBINASE PROTEIN MJ0367-RELATED"/>
    <property type="match status" value="1"/>
</dbReference>
<dbReference type="AlphaFoldDB" id="A0A7Y8G3H8"/>
<evidence type="ECO:0000256" key="2">
    <source>
        <dbReference type="ARBA" id="ARBA00022908"/>
    </source>
</evidence>
<comment type="caution">
    <text evidence="7">The sequence shown here is derived from an EMBL/GenBank/DDBJ whole genome shotgun (WGS) entry which is preliminary data.</text>
</comment>
<evidence type="ECO:0000259" key="6">
    <source>
        <dbReference type="PROSITE" id="PS51898"/>
    </source>
</evidence>
<keyword evidence="3" id="KW-0238">DNA-binding</keyword>
<dbReference type="GO" id="GO:0003677">
    <property type="term" value="F:DNA binding"/>
    <property type="evidence" value="ECO:0007669"/>
    <property type="project" value="UniProtKB-KW"/>
</dbReference>
<dbReference type="InterPro" id="IPR002104">
    <property type="entry name" value="Integrase_catalytic"/>
</dbReference>
<dbReference type="CDD" id="cd01189">
    <property type="entry name" value="INT_ICEBs1_C_like"/>
    <property type="match status" value="1"/>
</dbReference>
<comment type="similarity">
    <text evidence="1">Belongs to the 'phage' integrase family.</text>
</comment>
<keyword evidence="4" id="KW-0233">DNA recombination</keyword>
<dbReference type="GO" id="GO:0015074">
    <property type="term" value="P:DNA integration"/>
    <property type="evidence" value="ECO:0007669"/>
    <property type="project" value="UniProtKB-KW"/>
</dbReference>
<feature type="compositionally biased region" description="Basic and acidic residues" evidence="5">
    <location>
        <begin position="390"/>
        <end position="399"/>
    </location>
</feature>
<dbReference type="InterPro" id="IPR011010">
    <property type="entry name" value="DNA_brk_join_enz"/>
</dbReference>
<feature type="region of interest" description="Disordered" evidence="5">
    <location>
        <begin position="377"/>
        <end position="399"/>
    </location>
</feature>
<sequence length="399" mass="45210">MSDIRKRTGKKGTTYQVRYADSSSKTGYSYASFRTLKEAKAYSHDSQSWIKKSSSDNKVVSEAVDMWLDICKTEGREGRDPVSPATYKYYSYIAGMMKAYPWAKDLTSLTKPDIVNFRSWLISEHGRYLAAKTLTYFHAVLSEMSMRGLIDSNPASGVSVRKDTRYSEPVIIPTQREIEALLKAADELANSKNLQTSKAWERYRPILYLAVDSGMRPQEYLALAGRNILKTGVQVERAIDRSGELSVPKTQASRRFIEISPETLDMVTYYRDHKAIKNDYDLVFPTSTGEWQSLDNWRKRGFFAASEKAGLVITKNIGGKEVISPKYTPYSLRHFFASMLIAEKTDIAKIKTLMGHTDISTTYDVYGHLIDRGADEKGRPNGMIARMKKTHSEEPVDTL</sequence>
<dbReference type="Proteomes" id="UP000585226">
    <property type="component" value="Unassembled WGS sequence"/>
</dbReference>
<keyword evidence="2" id="KW-0229">DNA integration</keyword>
<dbReference type="EMBL" id="JACASD010000048">
    <property type="protein sequence ID" value="NWE90334.1"/>
    <property type="molecule type" value="Genomic_DNA"/>
</dbReference>
<name>A0A7Y8G3H8_9PSED</name>
<dbReference type="InterPro" id="IPR010998">
    <property type="entry name" value="Integrase_recombinase_N"/>
</dbReference>
<evidence type="ECO:0000256" key="3">
    <source>
        <dbReference type="ARBA" id="ARBA00023125"/>
    </source>
</evidence>
<dbReference type="GO" id="GO:0006310">
    <property type="term" value="P:DNA recombination"/>
    <property type="evidence" value="ECO:0007669"/>
    <property type="project" value="UniProtKB-KW"/>
</dbReference>
<protein>
    <submittedName>
        <fullName evidence="7">Site-specific integrase</fullName>
    </submittedName>
</protein>
<evidence type="ECO:0000313" key="8">
    <source>
        <dbReference type="Proteomes" id="UP000585226"/>
    </source>
</evidence>
<gene>
    <name evidence="7" type="ORF">HX893_19600</name>
</gene>